<evidence type="ECO:0008006" key="5">
    <source>
        <dbReference type="Google" id="ProtNLM"/>
    </source>
</evidence>
<comment type="caution">
    <text evidence="3">The sequence shown here is derived from an EMBL/GenBank/DDBJ whole genome shotgun (WGS) entry which is preliminary data.</text>
</comment>
<feature type="signal peptide" evidence="2">
    <location>
        <begin position="1"/>
        <end position="24"/>
    </location>
</feature>
<feature type="compositionally biased region" description="Polar residues" evidence="1">
    <location>
        <begin position="40"/>
        <end position="49"/>
    </location>
</feature>
<reference evidence="3 4" key="1">
    <citation type="submission" date="2018-05" db="EMBL/GenBank/DDBJ databases">
        <title>A metagenomic window into the 2 km-deep terrestrial subsurface aquifer revealed taxonomically and functionally diverse microbial community comprising novel uncultured bacterial lineages.</title>
        <authorList>
            <person name="Kadnikov V.V."/>
            <person name="Mardanov A.V."/>
            <person name="Beletsky A.V."/>
            <person name="Banks D."/>
            <person name="Pimenov N.V."/>
            <person name="Frank Y.A."/>
            <person name="Karnachuk O.V."/>
            <person name="Ravin N.V."/>
        </authorList>
    </citation>
    <scope>NUCLEOTIDE SEQUENCE [LARGE SCALE GENOMIC DNA]</scope>
    <source>
        <strain evidence="3">BY5</strain>
    </source>
</reference>
<evidence type="ECO:0000256" key="2">
    <source>
        <dbReference type="SAM" id="SignalP"/>
    </source>
</evidence>
<dbReference type="Proteomes" id="UP000252355">
    <property type="component" value="Unassembled WGS sequence"/>
</dbReference>
<keyword evidence="2" id="KW-0732">Signal</keyword>
<gene>
    <name evidence="3" type="ORF">OZSIB_0070</name>
</gene>
<feature type="chain" id="PRO_5017008393" description="Peptidase C39-like domain-containing protein" evidence="2">
    <location>
        <begin position="25"/>
        <end position="488"/>
    </location>
</feature>
<protein>
    <recommendedName>
        <fullName evidence="5">Peptidase C39-like domain-containing protein</fullName>
    </recommendedName>
</protein>
<sequence>MRFPTRIVLAALSVVVALAPAVSAGSPFTDEEISIPGISNLDTTESTPTAPAVQPTSPVPPLQGDPVGMGQPTARDVRTSIKLINGYLSAGDLDAAIARVKKMREQAKGVNDLTQVDRWDMDLAEKQVIVGITTRIVERLAQLETQAKNLTTPTSELVAAIAELRKLLQALRDLAGNSYDAFLVVIQTRLDQIASSFTYQRDLALLDQQINQARWEEAERTLRHLKGIVAANPNLSSLNDQVKLYETRIVRAIVGEIRTGLDEVERLRQGGDVRRLAAAIQKVEKWLLVLERMDLPAYRDFVKQAREQLNKGKNDLQVDANQVNIPYLSMHNNSWVPDSSCQNTCLGMMFAAYGIKISPDYLSQWVGFRQTATPMGAAEVFNHHAERSKVPVRARGQIVKFAEFERLVKEGKQMIVYGNFAPNHAVIINRFDGKAYDVMDPGGKWNQQVNGTHDKNVSGAHQKYDKAAFDRAINRDGEVWVVTFEKSN</sequence>
<dbReference type="EMBL" id="QOQW01000013">
    <property type="protein sequence ID" value="RCK79430.1"/>
    <property type="molecule type" value="Genomic_DNA"/>
</dbReference>
<name>A0A367ZN07_9BACT</name>
<evidence type="ECO:0000313" key="4">
    <source>
        <dbReference type="Proteomes" id="UP000252355"/>
    </source>
</evidence>
<dbReference type="Gene3D" id="3.90.70.10">
    <property type="entry name" value="Cysteine proteinases"/>
    <property type="match status" value="1"/>
</dbReference>
<accession>A0A367ZN07</accession>
<organism evidence="3 4">
    <name type="scientific">Candidatus Ozemobacter sibiricus</name>
    <dbReference type="NCBI Taxonomy" id="2268124"/>
    <lineage>
        <taxon>Bacteria</taxon>
        <taxon>Candidatus Ozemobacteria</taxon>
        <taxon>Candidatus Ozemobacterales</taxon>
        <taxon>Candidatus Ozemobacteraceae</taxon>
        <taxon>Candidatus Ozemobacter</taxon>
    </lineage>
</organism>
<evidence type="ECO:0000256" key="1">
    <source>
        <dbReference type="SAM" id="MobiDB-lite"/>
    </source>
</evidence>
<proteinExistence type="predicted"/>
<dbReference type="AlphaFoldDB" id="A0A367ZN07"/>
<evidence type="ECO:0000313" key="3">
    <source>
        <dbReference type="EMBL" id="RCK79430.1"/>
    </source>
</evidence>
<feature type="region of interest" description="Disordered" evidence="1">
    <location>
        <begin position="38"/>
        <end position="65"/>
    </location>
</feature>